<reference evidence="2" key="1">
    <citation type="submission" date="2016-06" db="EMBL/GenBank/DDBJ databases">
        <title>Parallel loss of symbiosis genes in relatives of nitrogen-fixing non-legume Parasponia.</title>
        <authorList>
            <person name="Van Velzen R."/>
            <person name="Holmer R."/>
            <person name="Bu F."/>
            <person name="Rutten L."/>
            <person name="Van Zeijl A."/>
            <person name="Liu W."/>
            <person name="Santuari L."/>
            <person name="Cao Q."/>
            <person name="Sharma T."/>
            <person name="Shen D."/>
            <person name="Roswanjaya Y."/>
            <person name="Wardhani T."/>
            <person name="Kalhor M.S."/>
            <person name="Jansen J."/>
            <person name="Van den Hoogen J."/>
            <person name="Gungor B."/>
            <person name="Hartog M."/>
            <person name="Hontelez J."/>
            <person name="Verver J."/>
            <person name="Yang W.-C."/>
            <person name="Schijlen E."/>
            <person name="Repin R."/>
            <person name="Schilthuizen M."/>
            <person name="Schranz E."/>
            <person name="Heidstra R."/>
            <person name="Miyata K."/>
            <person name="Fedorova E."/>
            <person name="Kohlen W."/>
            <person name="Bisseling T."/>
            <person name="Smit S."/>
            <person name="Geurts R."/>
        </authorList>
    </citation>
    <scope>NUCLEOTIDE SEQUENCE [LARGE SCALE GENOMIC DNA]</scope>
    <source>
        <strain evidence="2">cv. WU1-14</strain>
    </source>
</reference>
<dbReference type="Proteomes" id="UP000237105">
    <property type="component" value="Unassembled WGS sequence"/>
</dbReference>
<protein>
    <submittedName>
        <fullName evidence="1">Uncharacterized protein</fullName>
    </submittedName>
</protein>
<organism evidence="1 2">
    <name type="scientific">Parasponia andersonii</name>
    <name type="common">Sponia andersonii</name>
    <dbReference type="NCBI Taxonomy" id="3476"/>
    <lineage>
        <taxon>Eukaryota</taxon>
        <taxon>Viridiplantae</taxon>
        <taxon>Streptophyta</taxon>
        <taxon>Embryophyta</taxon>
        <taxon>Tracheophyta</taxon>
        <taxon>Spermatophyta</taxon>
        <taxon>Magnoliopsida</taxon>
        <taxon>eudicotyledons</taxon>
        <taxon>Gunneridae</taxon>
        <taxon>Pentapetalae</taxon>
        <taxon>rosids</taxon>
        <taxon>fabids</taxon>
        <taxon>Rosales</taxon>
        <taxon>Cannabaceae</taxon>
        <taxon>Parasponia</taxon>
    </lineage>
</organism>
<sequence>MARFSLKDEKVDKLGGVETSCHALVDCPAAKAVWSFDYLRKVSKAHEVVDFVQDVVQVLNKDELCFIFVMMWIIWFERNSKIYGCSGRDPGGIYKLAAEYFR</sequence>
<dbReference type="OrthoDB" id="998371at2759"/>
<comment type="caution">
    <text evidence="1">The sequence shown here is derived from an EMBL/GenBank/DDBJ whole genome shotgun (WGS) entry which is preliminary data.</text>
</comment>
<accession>A0A2P5BKW6</accession>
<name>A0A2P5BKW6_PARAD</name>
<dbReference type="EMBL" id="JXTB01000261">
    <property type="protein sequence ID" value="PON49428.1"/>
    <property type="molecule type" value="Genomic_DNA"/>
</dbReference>
<dbReference type="AlphaFoldDB" id="A0A2P5BKW6"/>
<evidence type="ECO:0000313" key="2">
    <source>
        <dbReference type="Proteomes" id="UP000237105"/>
    </source>
</evidence>
<evidence type="ECO:0000313" key="1">
    <source>
        <dbReference type="EMBL" id="PON49428.1"/>
    </source>
</evidence>
<gene>
    <name evidence="1" type="ORF">PanWU01x14_230120</name>
</gene>
<keyword evidence="2" id="KW-1185">Reference proteome</keyword>
<proteinExistence type="predicted"/>